<sequence length="705" mass="76200">MHPFRNPDLTLAARIDDLVSRLTLEEKINQLVHENNPVERLGIPAYNWWSEACHGVGRNGRATVFPQVIGLAATWNRALVGRIADVIATEARAKHHAADAAGLHGQYQGLTFWTPNVNIFRDPRWGRGQETFGEDPLLSGELGAAMVRGLQGGHPHYYKVTACAKHFAVHSGPEDERHSFDARPSAKDLEETYLPAFKKLVDAGVEAVMGAYNRVRGEPACASKFLLGEVLRGRWKFAGHVVSDCGAIDDFHQHHKVTADAAESAALAVRRGCDLNCGCTYNDLVVAVRRGLVSEAEIDASLRRLLAVKFRLGLFDPPERVPHSRVPVSVVDCAEHRALARLAAAESIVLLKNKDNLLPLRRDPASILVVGPTAASINVLLGNYYGVSSRLVTLMEGITGRVADGTRVKYRVGCPLSQDGAPGVNYTFPAAESSEIVIAVMGLDPTLEGEEGDTVASATGGDRRAIELPPNQLAFLRELRGHSKKLVLVLTGGSAIAAPEAHELCDAVLHVWYPGCEGGTALADVLFGDVPPSGRLPVTVPRATADLPPFDDYAMRGRTYRFAEKEPLYPFGFGLGYTRVAYGPLAVEPPALRPGQTVILRTTVENTGDRAVNETVQCYLVPPRDWPDAPRAVLLDFQKIELPPRSTMKVFFEIASDAFRQFDAEGRPVLAPGRHGLVIGSASPGPRAIALGAPEPATGEILVEP</sequence>
<evidence type="ECO:0000256" key="1">
    <source>
        <dbReference type="ARBA" id="ARBA00005336"/>
    </source>
</evidence>
<dbReference type="GO" id="GO:0031222">
    <property type="term" value="P:arabinan catabolic process"/>
    <property type="evidence" value="ECO:0007669"/>
    <property type="project" value="TreeGrafter"/>
</dbReference>
<dbReference type="SUPFAM" id="SSF51445">
    <property type="entry name" value="(Trans)glycosidases"/>
    <property type="match status" value="1"/>
</dbReference>
<dbReference type="Proteomes" id="UP000078486">
    <property type="component" value="Unassembled WGS sequence"/>
</dbReference>
<keyword evidence="2" id="KW-0732">Signal</keyword>
<dbReference type="PANTHER" id="PTHR42721:SF3">
    <property type="entry name" value="BETA-D-XYLOSIDASE 5-RELATED"/>
    <property type="match status" value="1"/>
</dbReference>
<protein>
    <submittedName>
        <fullName evidence="5">Glycosyl hydrolase</fullName>
    </submittedName>
</protein>
<dbReference type="InterPro" id="IPR002772">
    <property type="entry name" value="Glyco_hydro_3_C"/>
</dbReference>
<dbReference type="STRING" id="1184151.AW736_23010"/>
<comment type="similarity">
    <text evidence="1">Belongs to the glycosyl hydrolase 3 family.</text>
</comment>
<dbReference type="OrthoDB" id="9805821at2"/>
<dbReference type="Gene3D" id="2.60.40.10">
    <property type="entry name" value="Immunoglobulins"/>
    <property type="match status" value="1"/>
</dbReference>
<comment type="caution">
    <text evidence="5">The sequence shown here is derived from an EMBL/GenBank/DDBJ whole genome shotgun (WGS) entry which is preliminary data.</text>
</comment>
<dbReference type="Pfam" id="PF01915">
    <property type="entry name" value="Glyco_hydro_3_C"/>
    <property type="match status" value="1"/>
</dbReference>
<gene>
    <name evidence="5" type="ORF">AW736_23010</name>
</gene>
<name>A0A178IED6_9BACT</name>
<dbReference type="InterPro" id="IPR026891">
    <property type="entry name" value="Fn3-like"/>
</dbReference>
<keyword evidence="3 5" id="KW-0378">Hydrolase</keyword>
<dbReference type="Gene3D" id="3.40.50.1700">
    <property type="entry name" value="Glycoside hydrolase family 3 C-terminal domain"/>
    <property type="match status" value="1"/>
</dbReference>
<dbReference type="Gene3D" id="3.20.20.300">
    <property type="entry name" value="Glycoside hydrolase, family 3, N-terminal domain"/>
    <property type="match status" value="1"/>
</dbReference>
<dbReference type="InterPro" id="IPR013783">
    <property type="entry name" value="Ig-like_fold"/>
</dbReference>
<accession>A0A178IED6</accession>
<dbReference type="PRINTS" id="PR00133">
    <property type="entry name" value="GLHYDRLASE3"/>
</dbReference>
<evidence type="ECO:0000313" key="5">
    <source>
        <dbReference type="EMBL" id="OAM87439.1"/>
    </source>
</evidence>
<dbReference type="InterPro" id="IPR036962">
    <property type="entry name" value="Glyco_hydro_3_N_sf"/>
</dbReference>
<dbReference type="Pfam" id="PF14310">
    <property type="entry name" value="Fn3-like"/>
    <property type="match status" value="1"/>
</dbReference>
<dbReference type="SMART" id="SM01217">
    <property type="entry name" value="Fn3_like"/>
    <property type="match status" value="1"/>
</dbReference>
<dbReference type="GO" id="GO:0009044">
    <property type="term" value="F:xylan 1,4-beta-xylosidase activity"/>
    <property type="evidence" value="ECO:0007669"/>
    <property type="project" value="InterPro"/>
</dbReference>
<evidence type="ECO:0000259" key="4">
    <source>
        <dbReference type="SMART" id="SM01217"/>
    </source>
</evidence>
<dbReference type="InterPro" id="IPR017853">
    <property type="entry name" value="GH"/>
</dbReference>
<proteinExistence type="inferred from homology"/>
<evidence type="ECO:0000256" key="2">
    <source>
        <dbReference type="ARBA" id="ARBA00022729"/>
    </source>
</evidence>
<dbReference type="EMBL" id="LRRQ01000171">
    <property type="protein sequence ID" value="OAM87439.1"/>
    <property type="molecule type" value="Genomic_DNA"/>
</dbReference>
<dbReference type="GO" id="GO:0045493">
    <property type="term" value="P:xylan catabolic process"/>
    <property type="evidence" value="ECO:0007669"/>
    <property type="project" value="InterPro"/>
</dbReference>
<dbReference type="RefSeq" id="WP_068772634.1">
    <property type="nucleotide sequence ID" value="NZ_CP109796.1"/>
</dbReference>
<keyword evidence="6" id="KW-1185">Reference proteome</keyword>
<dbReference type="SUPFAM" id="SSF52279">
    <property type="entry name" value="Beta-D-glucan exohydrolase, C-terminal domain"/>
    <property type="match status" value="1"/>
</dbReference>
<feature type="domain" description="Fibronectin type III-like" evidence="4">
    <location>
        <begin position="614"/>
        <end position="683"/>
    </location>
</feature>
<reference evidence="5 6" key="1">
    <citation type="submission" date="2016-01" db="EMBL/GenBank/DDBJ databases">
        <title>High potential of lignocellulose degradation of a new Verrucomicrobia species.</title>
        <authorList>
            <person name="Wang Y."/>
            <person name="Shi Y."/>
            <person name="Qiu Z."/>
            <person name="Liu S."/>
            <person name="Yang H."/>
        </authorList>
    </citation>
    <scope>NUCLEOTIDE SEQUENCE [LARGE SCALE GENOMIC DNA]</scope>
    <source>
        <strain evidence="5 6">TSB47</strain>
    </source>
</reference>
<dbReference type="InterPro" id="IPR044993">
    <property type="entry name" value="BXL"/>
</dbReference>
<evidence type="ECO:0000256" key="3">
    <source>
        <dbReference type="ARBA" id="ARBA00022801"/>
    </source>
</evidence>
<evidence type="ECO:0000313" key="6">
    <source>
        <dbReference type="Proteomes" id="UP000078486"/>
    </source>
</evidence>
<dbReference type="AlphaFoldDB" id="A0A178IED6"/>
<dbReference type="Pfam" id="PF00933">
    <property type="entry name" value="Glyco_hydro_3"/>
    <property type="match status" value="1"/>
</dbReference>
<dbReference type="InterPro" id="IPR036881">
    <property type="entry name" value="Glyco_hydro_3_C_sf"/>
</dbReference>
<dbReference type="InterPro" id="IPR001764">
    <property type="entry name" value="Glyco_hydro_3_N"/>
</dbReference>
<dbReference type="GO" id="GO:0046556">
    <property type="term" value="F:alpha-L-arabinofuranosidase activity"/>
    <property type="evidence" value="ECO:0007669"/>
    <property type="project" value="TreeGrafter"/>
</dbReference>
<dbReference type="PANTHER" id="PTHR42721">
    <property type="entry name" value="SUGAR HYDROLASE-RELATED"/>
    <property type="match status" value="1"/>
</dbReference>
<organism evidence="5 6">
    <name type="scientific">Termitidicoccus mucosus</name>
    <dbReference type="NCBI Taxonomy" id="1184151"/>
    <lineage>
        <taxon>Bacteria</taxon>
        <taxon>Pseudomonadati</taxon>
        <taxon>Verrucomicrobiota</taxon>
        <taxon>Opitutia</taxon>
        <taxon>Opitutales</taxon>
        <taxon>Opitutaceae</taxon>
        <taxon>Termitidicoccus</taxon>
    </lineage>
</organism>